<dbReference type="Pfam" id="PF01161">
    <property type="entry name" value="PBP"/>
    <property type="match status" value="1"/>
</dbReference>
<organism evidence="2">
    <name type="scientific">Oppiella nova</name>
    <dbReference type="NCBI Taxonomy" id="334625"/>
    <lineage>
        <taxon>Eukaryota</taxon>
        <taxon>Metazoa</taxon>
        <taxon>Ecdysozoa</taxon>
        <taxon>Arthropoda</taxon>
        <taxon>Chelicerata</taxon>
        <taxon>Arachnida</taxon>
        <taxon>Acari</taxon>
        <taxon>Acariformes</taxon>
        <taxon>Sarcoptiformes</taxon>
        <taxon>Oribatida</taxon>
        <taxon>Brachypylina</taxon>
        <taxon>Oppioidea</taxon>
        <taxon>Oppiidae</taxon>
        <taxon>Oppiella</taxon>
    </lineage>
</organism>
<keyword evidence="3" id="KW-1185">Reference proteome</keyword>
<proteinExistence type="predicted"/>
<dbReference type="Gene3D" id="3.90.280.10">
    <property type="entry name" value="PEBP-like"/>
    <property type="match status" value="1"/>
</dbReference>
<dbReference type="EMBL" id="CAJPVJ010015113">
    <property type="protein sequence ID" value="CAG2175677.1"/>
    <property type="molecule type" value="Genomic_DNA"/>
</dbReference>
<protein>
    <submittedName>
        <fullName evidence="2">Uncharacterized protein</fullName>
    </submittedName>
</protein>
<dbReference type="InterPro" id="IPR036610">
    <property type="entry name" value="PEBP-like_sf"/>
</dbReference>
<evidence type="ECO:0000313" key="3">
    <source>
        <dbReference type="Proteomes" id="UP000728032"/>
    </source>
</evidence>
<gene>
    <name evidence="2" type="ORF">ONB1V03_LOCUS15112</name>
    <name evidence="1" type="ORF">ONB1V03_LOCUS7749</name>
</gene>
<dbReference type="OrthoDB" id="2506647at2759"/>
<accession>A0A7R9MET5</accession>
<sequence>VVVNAPDYNANNGFTLTTYKPPNPTKGSGLHRYVILAYNQTERLTLDPDDTNLEKFDVNQFATQNKLGKPFAGNFFQVRA</sequence>
<dbReference type="SUPFAM" id="SSF49777">
    <property type="entry name" value="PEBP-like"/>
    <property type="match status" value="1"/>
</dbReference>
<reference evidence="2" key="1">
    <citation type="submission" date="2020-11" db="EMBL/GenBank/DDBJ databases">
        <authorList>
            <person name="Tran Van P."/>
        </authorList>
    </citation>
    <scope>NUCLEOTIDE SEQUENCE</scope>
</reference>
<evidence type="ECO:0000313" key="1">
    <source>
        <dbReference type="EMBL" id="CAD7650324.1"/>
    </source>
</evidence>
<dbReference type="AlphaFoldDB" id="A0A7R9MET5"/>
<evidence type="ECO:0000313" key="2">
    <source>
        <dbReference type="EMBL" id="CAD7658491.1"/>
    </source>
</evidence>
<dbReference type="InterPro" id="IPR035810">
    <property type="entry name" value="PEBP_euk"/>
</dbReference>
<name>A0A7R9MET5_9ACAR</name>
<dbReference type="EMBL" id="OC918897">
    <property type="protein sequence ID" value="CAD7650324.1"/>
    <property type="molecule type" value="Genomic_DNA"/>
</dbReference>
<dbReference type="PANTHER" id="PTHR11362">
    <property type="entry name" value="PHOSPHATIDYLETHANOLAMINE-BINDING PROTEIN"/>
    <property type="match status" value="1"/>
</dbReference>
<dbReference type="PANTHER" id="PTHR11362:SF82">
    <property type="entry name" value="PHOSPHATIDYLETHANOLAMINE-BINDING PROTEIN 4"/>
    <property type="match status" value="1"/>
</dbReference>
<dbReference type="EMBL" id="OC929938">
    <property type="protein sequence ID" value="CAD7658491.1"/>
    <property type="molecule type" value="Genomic_DNA"/>
</dbReference>
<dbReference type="InterPro" id="IPR008914">
    <property type="entry name" value="PEBP"/>
</dbReference>
<feature type="non-terminal residue" evidence="2">
    <location>
        <position position="1"/>
    </location>
</feature>
<dbReference type="EMBL" id="CAJPVJ010004072">
    <property type="protein sequence ID" value="CAG2168258.1"/>
    <property type="molecule type" value="Genomic_DNA"/>
</dbReference>
<dbReference type="Proteomes" id="UP000728032">
    <property type="component" value="Unassembled WGS sequence"/>
</dbReference>